<protein>
    <submittedName>
        <fullName evidence="1">Uncharacterized protein</fullName>
    </submittedName>
</protein>
<proteinExistence type="predicted"/>
<reference evidence="1 2" key="1">
    <citation type="submission" date="2023-10" db="EMBL/GenBank/DDBJ databases">
        <title>Genome-Wide Identification Analysis in wild type Solanum Pinnatisectum Reveals Some Genes Defensing Phytophthora Infestans.</title>
        <authorList>
            <person name="Sun C."/>
        </authorList>
    </citation>
    <scope>NUCLEOTIDE SEQUENCE [LARGE SCALE GENOMIC DNA]</scope>
    <source>
        <strain evidence="1">LQN</strain>
        <tissue evidence="1">Leaf</tissue>
    </source>
</reference>
<keyword evidence="2" id="KW-1185">Reference proteome</keyword>
<evidence type="ECO:0000313" key="2">
    <source>
        <dbReference type="Proteomes" id="UP001311915"/>
    </source>
</evidence>
<dbReference type="AlphaFoldDB" id="A0AAV9KXC0"/>
<accession>A0AAV9KXC0</accession>
<name>A0AAV9KXC0_9SOLN</name>
<evidence type="ECO:0000313" key="1">
    <source>
        <dbReference type="EMBL" id="KAK4718014.1"/>
    </source>
</evidence>
<organism evidence="1 2">
    <name type="scientific">Solanum pinnatisectum</name>
    <name type="common">tansyleaf nightshade</name>
    <dbReference type="NCBI Taxonomy" id="50273"/>
    <lineage>
        <taxon>Eukaryota</taxon>
        <taxon>Viridiplantae</taxon>
        <taxon>Streptophyta</taxon>
        <taxon>Embryophyta</taxon>
        <taxon>Tracheophyta</taxon>
        <taxon>Spermatophyta</taxon>
        <taxon>Magnoliopsida</taxon>
        <taxon>eudicotyledons</taxon>
        <taxon>Gunneridae</taxon>
        <taxon>Pentapetalae</taxon>
        <taxon>asterids</taxon>
        <taxon>lamiids</taxon>
        <taxon>Solanales</taxon>
        <taxon>Solanaceae</taxon>
        <taxon>Solanoideae</taxon>
        <taxon>Solaneae</taxon>
        <taxon>Solanum</taxon>
    </lineage>
</organism>
<dbReference type="EMBL" id="JAWPEI010000008">
    <property type="protein sequence ID" value="KAK4718014.1"/>
    <property type="molecule type" value="Genomic_DNA"/>
</dbReference>
<comment type="caution">
    <text evidence="1">The sequence shown here is derived from an EMBL/GenBank/DDBJ whole genome shotgun (WGS) entry which is preliminary data.</text>
</comment>
<gene>
    <name evidence="1" type="ORF">R3W88_016352</name>
</gene>
<dbReference type="Proteomes" id="UP001311915">
    <property type="component" value="Unassembled WGS sequence"/>
</dbReference>
<sequence>MVFGKACHLLAELEHKAYWAIKKLNLDAELAGRKRITQLHELEEFRLHAYENVKLYKEKTKRWHHKNIVSRTFEHGQLVLLFNLRLKLFPEKLRSKWSDPFEVVRITQHGAVELRNKDKRCTFLVNGQRVKHYFGSDVDRELEALTLNDE</sequence>